<feature type="transmembrane region" description="Helical" evidence="6">
    <location>
        <begin position="130"/>
        <end position="148"/>
    </location>
</feature>
<evidence type="ECO:0000256" key="1">
    <source>
        <dbReference type="ARBA" id="ARBA00004651"/>
    </source>
</evidence>
<dbReference type="EMBL" id="LT841305">
    <property type="protein sequence ID" value="SMH67721.1"/>
    <property type="molecule type" value="Genomic_DNA"/>
</dbReference>
<evidence type="ECO:0000313" key="7">
    <source>
        <dbReference type="EMBL" id="CDQ11362.1"/>
    </source>
</evidence>
<feature type="transmembrane region" description="Helical" evidence="6">
    <location>
        <begin position="38"/>
        <end position="59"/>
    </location>
</feature>
<keyword evidence="9" id="KW-1185">Reference proteome</keyword>
<protein>
    <submittedName>
        <fullName evidence="7">Hydrogenase-4, E subunit</fullName>
    </submittedName>
</protein>
<feature type="transmembrane region" description="Helical" evidence="6">
    <location>
        <begin position="187"/>
        <end position="207"/>
    </location>
</feature>
<dbReference type="EMBL" id="CCCS020000049">
    <property type="protein sequence ID" value="CDQ11362.1"/>
    <property type="molecule type" value="Genomic_DNA"/>
</dbReference>
<dbReference type="AlphaFoldDB" id="A0A060URV5"/>
<keyword evidence="4 6" id="KW-1133">Transmembrane helix</keyword>
<evidence type="ECO:0000256" key="6">
    <source>
        <dbReference type="SAM" id="Phobius"/>
    </source>
</evidence>
<organism evidence="7">
    <name type="scientific">Acidithiobacillus ferrivorans</name>
    <dbReference type="NCBI Taxonomy" id="160808"/>
    <lineage>
        <taxon>Bacteria</taxon>
        <taxon>Pseudomonadati</taxon>
        <taxon>Pseudomonadota</taxon>
        <taxon>Acidithiobacillia</taxon>
        <taxon>Acidithiobacillales</taxon>
        <taxon>Acidithiobacillaceae</taxon>
        <taxon>Acidithiobacillus</taxon>
    </lineage>
</organism>
<evidence type="ECO:0000313" key="8">
    <source>
        <dbReference type="EMBL" id="SMH67721.1"/>
    </source>
</evidence>
<keyword evidence="5 6" id="KW-0472">Membrane</keyword>
<evidence type="ECO:0000313" key="9">
    <source>
        <dbReference type="Proteomes" id="UP000193925"/>
    </source>
</evidence>
<accession>A0A060URV5</accession>
<dbReference type="RefSeq" id="WP_035194312.1">
    <property type="nucleotide sequence ID" value="NZ_CCCS020000049.1"/>
</dbReference>
<dbReference type="PANTHER" id="PTHR38601:SF1">
    <property type="entry name" value="HYDROGENASE-4 COMPONENT E"/>
    <property type="match status" value="1"/>
</dbReference>
<dbReference type="PANTHER" id="PTHR38601">
    <property type="entry name" value="HYDROGENASE-4 COMPONENT E"/>
    <property type="match status" value="1"/>
</dbReference>
<feature type="transmembrane region" description="Helical" evidence="6">
    <location>
        <begin position="160"/>
        <end position="181"/>
    </location>
</feature>
<reference evidence="7" key="1">
    <citation type="submission" date="2014-03" db="EMBL/GenBank/DDBJ databases">
        <authorList>
            <person name="Genoscope - CEA"/>
        </authorList>
    </citation>
    <scope>NUCLEOTIDE SEQUENCE [LARGE SCALE GENOMIC DNA]</scope>
    <source>
        <strain evidence="7">CF27</strain>
    </source>
</reference>
<sequence>MTITAQGLTWGIPLLRLLAALLLLLAFAMLAQRRLLTLIHLLAWQGVVLAAGTALVALLTGQTELWLSAALTLSLKAILIPMVLHRLLRRLQVRGDVEVVLNIPLTLLAGIALVIFAFSLAAPITALTGAVTRGMVGIALAAVLLAFLMMITRHQAISQVVGFLAIDNGLFFAATSATLGMPLIVELGVALDALIGFVILGVFFFQIRETFDSMDLQHLEHIREE</sequence>
<evidence type="ECO:0000256" key="5">
    <source>
        <dbReference type="ARBA" id="ARBA00023136"/>
    </source>
</evidence>
<reference evidence="8 9" key="3">
    <citation type="submission" date="2017-03" db="EMBL/GenBank/DDBJ databases">
        <authorList>
            <person name="Regsiter A."/>
            <person name="William W."/>
        </authorList>
    </citation>
    <scope>NUCLEOTIDE SEQUENCE [LARGE SCALE GENOMIC DNA]</scope>
    <source>
        <strain evidence="8">PRJEB5721</strain>
    </source>
</reference>
<feature type="transmembrane region" description="Helical" evidence="6">
    <location>
        <begin position="12"/>
        <end position="31"/>
    </location>
</feature>
<evidence type="ECO:0000256" key="3">
    <source>
        <dbReference type="ARBA" id="ARBA00022692"/>
    </source>
</evidence>
<keyword evidence="3 6" id="KW-0812">Transmembrane</keyword>
<dbReference type="InterPro" id="IPR038730">
    <property type="entry name" value="HyfE-like"/>
</dbReference>
<gene>
    <name evidence="8" type="ORF">AFERRI_50923</name>
    <name evidence="7" type="ORF">AFERRI_530257</name>
</gene>
<dbReference type="Proteomes" id="UP000193925">
    <property type="component" value="Chromosome AFERRI"/>
</dbReference>
<keyword evidence="2" id="KW-1003">Cell membrane</keyword>
<reference evidence="7" key="2">
    <citation type="submission" date="2014-07" db="EMBL/GenBank/DDBJ databases">
        <title>Initial genome analysis of the psychrotolerant acidophile Acidithiobacillus ferrivorans CF27: insights into iron and sulfur oxidation pathways and into biofilm formation.</title>
        <authorList>
            <person name="Talla E."/>
            <person name="Hedrich S."/>
            <person name="Mangenot S."/>
            <person name="Ji B."/>
            <person name="Johnson D.B."/>
            <person name="Barbe V."/>
            <person name="Bonnefoy V."/>
        </authorList>
    </citation>
    <scope>NUCLEOTIDE SEQUENCE [LARGE SCALE GENOMIC DNA]</scope>
    <source>
        <strain evidence="7">CF27</strain>
    </source>
</reference>
<evidence type="ECO:0000256" key="4">
    <source>
        <dbReference type="ARBA" id="ARBA00022989"/>
    </source>
</evidence>
<name>A0A060URV5_9PROT</name>
<dbReference type="GO" id="GO:0005886">
    <property type="term" value="C:plasma membrane"/>
    <property type="evidence" value="ECO:0007669"/>
    <property type="project" value="UniProtKB-SubCell"/>
</dbReference>
<evidence type="ECO:0000256" key="2">
    <source>
        <dbReference type="ARBA" id="ARBA00022475"/>
    </source>
</evidence>
<proteinExistence type="predicted"/>
<feature type="transmembrane region" description="Helical" evidence="6">
    <location>
        <begin position="99"/>
        <end position="124"/>
    </location>
</feature>
<comment type="subcellular location">
    <subcellularLocation>
        <location evidence="1">Cell membrane</location>
        <topology evidence="1">Multi-pass membrane protein</topology>
    </subcellularLocation>
</comment>
<feature type="transmembrane region" description="Helical" evidence="6">
    <location>
        <begin position="65"/>
        <end position="87"/>
    </location>
</feature>